<evidence type="ECO:0000313" key="10">
    <source>
        <dbReference type="Proteomes" id="UP001500021"/>
    </source>
</evidence>
<evidence type="ECO:0000256" key="5">
    <source>
        <dbReference type="ARBA" id="ARBA00022692"/>
    </source>
</evidence>
<feature type="transmembrane region" description="Helical" evidence="8">
    <location>
        <begin position="285"/>
        <end position="306"/>
    </location>
</feature>
<feature type="transmembrane region" description="Helical" evidence="8">
    <location>
        <begin position="129"/>
        <end position="153"/>
    </location>
</feature>
<dbReference type="PANTHER" id="PTHR36838:SF3">
    <property type="entry name" value="TRANSPORTER AUXIN EFFLUX CARRIER EC FAMILY"/>
    <property type="match status" value="1"/>
</dbReference>
<dbReference type="Proteomes" id="UP001500021">
    <property type="component" value="Unassembled WGS sequence"/>
</dbReference>
<keyword evidence="4" id="KW-1003">Cell membrane</keyword>
<feature type="transmembrane region" description="Helical" evidence="8">
    <location>
        <begin position="159"/>
        <end position="180"/>
    </location>
</feature>
<feature type="transmembrane region" description="Helical" evidence="8">
    <location>
        <begin position="313"/>
        <end position="335"/>
    </location>
</feature>
<feature type="transmembrane region" description="Helical" evidence="8">
    <location>
        <begin position="228"/>
        <end position="249"/>
    </location>
</feature>
<evidence type="ECO:0000256" key="7">
    <source>
        <dbReference type="ARBA" id="ARBA00023136"/>
    </source>
</evidence>
<feature type="transmembrane region" description="Helical" evidence="8">
    <location>
        <begin position="34"/>
        <end position="52"/>
    </location>
</feature>
<feature type="transmembrane region" description="Helical" evidence="8">
    <location>
        <begin position="6"/>
        <end position="22"/>
    </location>
</feature>
<comment type="caution">
    <text evidence="9">The sequence shown here is derived from an EMBL/GenBank/DDBJ whole genome shotgun (WGS) entry which is preliminary data.</text>
</comment>
<keyword evidence="10" id="KW-1185">Reference proteome</keyword>
<dbReference type="InterPro" id="IPR004776">
    <property type="entry name" value="Mem_transp_PIN-like"/>
</dbReference>
<organism evidence="9 10">
    <name type="scientific">Colwellia asteriadis</name>
    <dbReference type="NCBI Taxonomy" id="517723"/>
    <lineage>
        <taxon>Bacteria</taxon>
        <taxon>Pseudomonadati</taxon>
        <taxon>Pseudomonadota</taxon>
        <taxon>Gammaproteobacteria</taxon>
        <taxon>Alteromonadales</taxon>
        <taxon>Colwelliaceae</taxon>
        <taxon>Colwellia</taxon>
    </lineage>
</organism>
<name>A0ABN1LBD4_9GAMM</name>
<evidence type="ECO:0000256" key="1">
    <source>
        <dbReference type="ARBA" id="ARBA00004651"/>
    </source>
</evidence>
<keyword evidence="6 8" id="KW-1133">Transmembrane helix</keyword>
<keyword evidence="3" id="KW-0813">Transport</keyword>
<dbReference type="InterPro" id="IPR038770">
    <property type="entry name" value="Na+/solute_symporter_sf"/>
</dbReference>
<evidence type="ECO:0000256" key="8">
    <source>
        <dbReference type="SAM" id="Phobius"/>
    </source>
</evidence>
<dbReference type="RefSeq" id="WP_343819037.1">
    <property type="nucleotide sequence ID" value="NZ_BAAAFA010000016.1"/>
</dbReference>
<dbReference type="EMBL" id="BAAAFA010000016">
    <property type="protein sequence ID" value="GAA0823921.1"/>
    <property type="molecule type" value="Genomic_DNA"/>
</dbReference>
<feature type="transmembrane region" description="Helical" evidence="8">
    <location>
        <begin position="201"/>
        <end position="222"/>
    </location>
</feature>
<keyword evidence="7 8" id="KW-0472">Membrane</keyword>
<comment type="similarity">
    <text evidence="2">Belongs to the auxin efflux carrier (TC 2.A.69) family.</text>
</comment>
<evidence type="ECO:0000256" key="3">
    <source>
        <dbReference type="ARBA" id="ARBA00022448"/>
    </source>
</evidence>
<protein>
    <submittedName>
        <fullName evidence="9">AEC family transporter</fullName>
    </submittedName>
</protein>
<evidence type="ECO:0000256" key="4">
    <source>
        <dbReference type="ARBA" id="ARBA00022475"/>
    </source>
</evidence>
<feature type="transmembrane region" description="Helical" evidence="8">
    <location>
        <begin position="256"/>
        <end position="279"/>
    </location>
</feature>
<accession>A0ABN1LBD4</accession>
<evidence type="ECO:0000256" key="2">
    <source>
        <dbReference type="ARBA" id="ARBA00010145"/>
    </source>
</evidence>
<dbReference type="Pfam" id="PF03547">
    <property type="entry name" value="Mem_trans"/>
    <property type="match status" value="1"/>
</dbReference>
<dbReference type="PANTHER" id="PTHR36838">
    <property type="entry name" value="AUXIN EFFLUX CARRIER FAMILY PROTEIN"/>
    <property type="match status" value="1"/>
</dbReference>
<evidence type="ECO:0000313" key="9">
    <source>
        <dbReference type="EMBL" id="GAA0823921.1"/>
    </source>
</evidence>
<feature type="transmembrane region" description="Helical" evidence="8">
    <location>
        <begin position="64"/>
        <end position="83"/>
    </location>
</feature>
<evidence type="ECO:0000256" key="6">
    <source>
        <dbReference type="ARBA" id="ARBA00022989"/>
    </source>
</evidence>
<comment type="subcellular location">
    <subcellularLocation>
        <location evidence="1">Cell membrane</location>
        <topology evidence="1">Multi-pass membrane protein</topology>
    </subcellularLocation>
</comment>
<keyword evidence="5 8" id="KW-0812">Transmembrane</keyword>
<gene>
    <name evidence="9" type="ORF">GCM10009111_34260</name>
</gene>
<proteinExistence type="inferred from homology"/>
<dbReference type="Gene3D" id="1.20.1530.20">
    <property type="match status" value="1"/>
</dbReference>
<sequence length="341" mass="37294">MTEIITIILPLILVALLGLICAKSQWLSRQQIEALSKFTFFVTIPAFLFYQMSHADFNQPINLGLFAAFYLPVLICYGLAWFVNNSITFERSKLIASKRAKNELGANKLENTSTVSSNILAKKRHSASALFALGASYSNTVIIGLPVLLLVIGEQVITTVFLIVTFHSALLFLLTSVITARSSNDLFRWQSFVINNVKNPLILSITLGALVNVLAIELPPSINDTLHLLGKPAITLALFVLGASLSFYTISGKLKLLYLATLTKLVLLPSLVWFFASIVFNLSEFTTTVLVILSASPTGVNAYLVAKNEKQQQAVVAGTVVMSTIFSIITLPLWLSLLLNV</sequence>
<reference evidence="9 10" key="1">
    <citation type="journal article" date="2019" name="Int. J. Syst. Evol. Microbiol.">
        <title>The Global Catalogue of Microorganisms (GCM) 10K type strain sequencing project: providing services to taxonomists for standard genome sequencing and annotation.</title>
        <authorList>
            <consortium name="The Broad Institute Genomics Platform"/>
            <consortium name="The Broad Institute Genome Sequencing Center for Infectious Disease"/>
            <person name="Wu L."/>
            <person name="Ma J."/>
        </authorList>
    </citation>
    <scope>NUCLEOTIDE SEQUENCE [LARGE SCALE GENOMIC DNA]</scope>
    <source>
        <strain evidence="9 10">JCM 15608</strain>
    </source>
</reference>